<gene>
    <name evidence="2" type="ORF">LBW59_25295</name>
</gene>
<proteinExistence type="predicted"/>
<reference evidence="2" key="1">
    <citation type="submission" date="2021-09" db="EMBL/GenBank/DDBJ databases">
        <title>Genomic analysis of Ralstonia spp.</title>
        <authorList>
            <person name="Aburjaile F."/>
            <person name="Ariute J.C."/>
            <person name="Pais A.K.L."/>
            <person name="Albuquerque G.M.R."/>
            <person name="Silva A.M.F."/>
            <person name="Brenig B."/>
            <person name="Azevedo V."/>
            <person name="Matiuzzi M."/>
            <person name="Ramos R."/>
            <person name="Goes-Neto A."/>
            <person name="Soares S."/>
            <person name="Iseppon A.M.B."/>
            <person name="Souza E."/>
            <person name="Gama M."/>
        </authorList>
    </citation>
    <scope>NUCLEOTIDE SEQUENCE</scope>
    <source>
        <strain evidence="2">CCRMRs91</strain>
    </source>
</reference>
<protein>
    <submittedName>
        <fullName evidence="2">Uncharacterized protein</fullName>
    </submittedName>
</protein>
<feature type="region of interest" description="Disordered" evidence="1">
    <location>
        <begin position="61"/>
        <end position="89"/>
    </location>
</feature>
<name>A0AAW5ZUG0_RALSL</name>
<feature type="compositionally biased region" description="Basic and acidic residues" evidence="1">
    <location>
        <begin position="75"/>
        <end position="89"/>
    </location>
</feature>
<organism evidence="2 3">
    <name type="scientific">Ralstonia solanacearum</name>
    <name type="common">Pseudomonas solanacearum</name>
    <dbReference type="NCBI Taxonomy" id="305"/>
    <lineage>
        <taxon>Bacteria</taxon>
        <taxon>Pseudomonadati</taxon>
        <taxon>Pseudomonadota</taxon>
        <taxon>Betaproteobacteria</taxon>
        <taxon>Burkholderiales</taxon>
        <taxon>Burkholderiaceae</taxon>
        <taxon>Ralstonia</taxon>
        <taxon>Ralstonia solanacearum species complex</taxon>
    </lineage>
</organism>
<feature type="non-terminal residue" evidence="2">
    <location>
        <position position="89"/>
    </location>
</feature>
<dbReference type="Proteomes" id="UP001144050">
    <property type="component" value="Unassembled WGS sequence"/>
</dbReference>
<sequence>MAAVLDVEQEADVAAVPGRHVKHLRGKDVSRSIAIDWQLVELHRLDLQSGDFAKEGLHKPAGPVVASGGGASEYVAHEANRPRPEPVDQ</sequence>
<comment type="caution">
    <text evidence="2">The sequence shown here is derived from an EMBL/GenBank/DDBJ whole genome shotgun (WGS) entry which is preliminary data.</text>
</comment>
<evidence type="ECO:0000313" key="2">
    <source>
        <dbReference type="EMBL" id="MDB0574045.1"/>
    </source>
</evidence>
<dbReference type="AlphaFoldDB" id="A0AAW5ZUG0"/>
<evidence type="ECO:0000256" key="1">
    <source>
        <dbReference type="SAM" id="MobiDB-lite"/>
    </source>
</evidence>
<accession>A0AAW5ZUG0</accession>
<dbReference type="EMBL" id="JAIVFG010000109">
    <property type="protein sequence ID" value="MDB0574045.1"/>
    <property type="molecule type" value="Genomic_DNA"/>
</dbReference>
<evidence type="ECO:0000313" key="3">
    <source>
        <dbReference type="Proteomes" id="UP001144050"/>
    </source>
</evidence>
<dbReference type="RefSeq" id="WP_271657463.1">
    <property type="nucleotide sequence ID" value="NZ_JAIVFG010000109.1"/>
</dbReference>